<keyword evidence="4 7" id="KW-0378">Hydrolase</keyword>
<evidence type="ECO:0000313" key="14">
    <source>
        <dbReference type="Proteomes" id="UP000652761"/>
    </source>
</evidence>
<feature type="region of interest" description="Disordered" evidence="8">
    <location>
        <begin position="552"/>
        <end position="582"/>
    </location>
</feature>
<evidence type="ECO:0000256" key="5">
    <source>
        <dbReference type="ARBA" id="ARBA00022825"/>
    </source>
</evidence>
<evidence type="ECO:0000313" key="13">
    <source>
        <dbReference type="EMBL" id="MQM10742.1"/>
    </source>
</evidence>
<comment type="caution">
    <text evidence="13">The sequence shown here is derived from an EMBL/GenBank/DDBJ whole genome shotgun (WGS) entry which is preliminary data.</text>
</comment>
<evidence type="ECO:0000259" key="11">
    <source>
        <dbReference type="Pfam" id="PF05922"/>
    </source>
</evidence>
<dbReference type="FunFam" id="2.60.40.2310:FF:000001">
    <property type="entry name" value="Subtilisin-like protease SBT1.5"/>
    <property type="match status" value="1"/>
</dbReference>
<feature type="chain" id="PRO_5032340987" evidence="9">
    <location>
        <begin position="24"/>
        <end position="897"/>
    </location>
</feature>
<dbReference type="AlphaFoldDB" id="A0A843WJX3"/>
<feature type="compositionally biased region" description="Polar residues" evidence="8">
    <location>
        <begin position="477"/>
        <end position="493"/>
    </location>
</feature>
<evidence type="ECO:0000259" key="12">
    <source>
        <dbReference type="Pfam" id="PF17766"/>
    </source>
</evidence>
<feature type="active site" description="Charge relay system" evidence="6 7">
    <location>
        <position position="157"/>
    </location>
</feature>
<comment type="similarity">
    <text evidence="1 7">Belongs to the peptidase S8 family.</text>
</comment>
<dbReference type="FunFam" id="3.30.70.80:FF:000002">
    <property type="entry name" value="Subtilisin-like protease SBT5.3"/>
    <property type="match status" value="1"/>
</dbReference>
<dbReference type="PRINTS" id="PR00723">
    <property type="entry name" value="SUBTILISIN"/>
</dbReference>
<feature type="domain" description="Subtilisin-like protease fibronectin type-III" evidence="12">
    <location>
        <begin position="790"/>
        <end position="885"/>
    </location>
</feature>
<feature type="domain" description="Peptidase S8/S53" evidence="10">
    <location>
        <begin position="629"/>
        <end position="720"/>
    </location>
</feature>
<reference evidence="13" key="1">
    <citation type="submission" date="2017-07" db="EMBL/GenBank/DDBJ databases">
        <title>Taro Niue Genome Assembly and Annotation.</title>
        <authorList>
            <person name="Atibalentja N."/>
            <person name="Keating K."/>
            <person name="Fields C.J."/>
        </authorList>
    </citation>
    <scope>NUCLEOTIDE SEQUENCE</scope>
    <source>
        <strain evidence="13">Niue_2</strain>
        <tissue evidence="13">Leaf</tissue>
    </source>
</reference>
<dbReference type="Gene3D" id="3.30.70.80">
    <property type="entry name" value="Peptidase S8 propeptide/proteinase inhibitor I9"/>
    <property type="match status" value="1"/>
</dbReference>
<dbReference type="Pfam" id="PF00082">
    <property type="entry name" value="Peptidase_S8"/>
    <property type="match status" value="2"/>
</dbReference>
<dbReference type="InterPro" id="IPR010259">
    <property type="entry name" value="S8pro/Inhibitor_I9"/>
</dbReference>
<dbReference type="FunFam" id="3.40.50.200:FF:000006">
    <property type="entry name" value="Subtilisin-like protease SBT1.5"/>
    <property type="match status" value="1"/>
</dbReference>
<sequence length="897" mass="96562">MESQSSLSHLFTLFLLLALLSSGLHCKGLADSGATETTKLYIAYMGEKQHEDPELVTALHHGVLSSALGSKEAALRSIVHSYRHGFSGFAAMLTDSQAKRVAELPGVLGVRLSSTLQLQTTRSWDFLGLGHHLQSRSNSELLRKANGGDGIIIGVIDTGIWPEADSFNDRGYGPIPSRWNGTCQTGEQFNASHCNRKIIGARWYTTGVAEEYLRGEYLSARDQLGHGTHVASIAAGSYVGNASYQGLGRGWARGGAPRARLAVYKVLWGTIANNTGSEAGLLKALDHAAHDGVDVVSLSLVLRERSWGSLDAVLKGITVVYAAGNGGPLPQSVVNAAPWVITVAASTIDRSFPTDITLADNRTLVGQAIYYRTTGVEDGFKELVVATRPRKCSLCSSFGHLDGQCKQGVKGHQEYRPKKVALVSKDLDSQTQVQKENTPQVPTSNAFEILSHISDQGQGDLQQGQEHPQATIESQVVGSGREQGSVSPVLSQEVSKEGEATTAKGKSPISIVQESVQGEDSMAFKGFSSAVPPDQSICENLMQADKSEILGEGAEDSAQKSKPPLAQGRGRFPKRTQRKKVGMEEDSTNVAFPNTIFMICIYLFYCAIVFSPLLKDGKVNSPPVKLSPTRIAVGSKVLAPRVASFSSRGPSPVFSQVLKPDIAAPGVNILAAVRDFYFFLSGTSMATPHVAAIVALLKRLHPGWSPAAIKSAIVTTASVKDEYGIPIVAEGAPRKLADPFDYGGGHINPDRAADPGLIYDIEPREYNQFNCSWDLVILCDQTPQSPVYHLNLPSIAIPMLKGSVTISRTVTNVGPLNSTYEAVVEAPPGVDMQVRPSTLVFDAKTKQHTFSITFSARRRVQGIYTFGSLTWEDATTHSVRIPIAVRPVLREFYADVE</sequence>
<feature type="compositionally biased region" description="Basic residues" evidence="8">
    <location>
        <begin position="571"/>
        <end position="580"/>
    </location>
</feature>
<gene>
    <name evidence="13" type="ORF">Taro_043643</name>
</gene>
<dbReference type="Proteomes" id="UP000652761">
    <property type="component" value="Unassembled WGS sequence"/>
</dbReference>
<evidence type="ECO:0000256" key="8">
    <source>
        <dbReference type="SAM" id="MobiDB-lite"/>
    </source>
</evidence>
<proteinExistence type="inferred from homology"/>
<evidence type="ECO:0000256" key="1">
    <source>
        <dbReference type="ARBA" id="ARBA00011073"/>
    </source>
</evidence>
<dbReference type="PROSITE" id="PS51892">
    <property type="entry name" value="SUBTILASE"/>
    <property type="match status" value="1"/>
</dbReference>
<dbReference type="Gene3D" id="2.60.40.2310">
    <property type="match status" value="1"/>
</dbReference>
<dbReference type="SUPFAM" id="SSF52743">
    <property type="entry name" value="Subtilisin-like"/>
    <property type="match status" value="1"/>
</dbReference>
<dbReference type="OrthoDB" id="206201at2759"/>
<organism evidence="13 14">
    <name type="scientific">Colocasia esculenta</name>
    <name type="common">Wild taro</name>
    <name type="synonym">Arum esculentum</name>
    <dbReference type="NCBI Taxonomy" id="4460"/>
    <lineage>
        <taxon>Eukaryota</taxon>
        <taxon>Viridiplantae</taxon>
        <taxon>Streptophyta</taxon>
        <taxon>Embryophyta</taxon>
        <taxon>Tracheophyta</taxon>
        <taxon>Spermatophyta</taxon>
        <taxon>Magnoliopsida</taxon>
        <taxon>Liliopsida</taxon>
        <taxon>Araceae</taxon>
        <taxon>Aroideae</taxon>
        <taxon>Colocasieae</taxon>
        <taxon>Colocasia</taxon>
    </lineage>
</organism>
<feature type="domain" description="Peptidase S8/S53" evidence="10">
    <location>
        <begin position="148"/>
        <end position="363"/>
    </location>
</feature>
<dbReference type="PROSITE" id="PS00138">
    <property type="entry name" value="SUBTILASE_SER"/>
    <property type="match status" value="1"/>
</dbReference>
<keyword evidence="2 7" id="KW-0645">Protease</keyword>
<dbReference type="GO" id="GO:0004252">
    <property type="term" value="F:serine-type endopeptidase activity"/>
    <property type="evidence" value="ECO:0007669"/>
    <property type="project" value="UniProtKB-UniRule"/>
</dbReference>
<dbReference type="InterPro" id="IPR037045">
    <property type="entry name" value="S8pro/Inhibitor_I9_sf"/>
</dbReference>
<dbReference type="PROSITE" id="PS00137">
    <property type="entry name" value="SUBTILASE_HIS"/>
    <property type="match status" value="1"/>
</dbReference>
<keyword evidence="5 7" id="KW-0720">Serine protease</keyword>
<feature type="domain" description="Inhibitor I9" evidence="11">
    <location>
        <begin position="41"/>
        <end position="119"/>
    </location>
</feature>
<dbReference type="PANTHER" id="PTHR10795">
    <property type="entry name" value="PROPROTEIN CONVERTASE SUBTILISIN/KEXIN"/>
    <property type="match status" value="1"/>
</dbReference>
<dbReference type="InterPro" id="IPR015500">
    <property type="entry name" value="Peptidase_S8_subtilisin-rel"/>
</dbReference>
<dbReference type="InterPro" id="IPR045051">
    <property type="entry name" value="SBT"/>
</dbReference>
<dbReference type="InterPro" id="IPR023828">
    <property type="entry name" value="Peptidase_S8_Ser-AS"/>
</dbReference>
<feature type="active site" description="Charge relay system" evidence="6 7">
    <location>
        <position position="684"/>
    </location>
</feature>
<evidence type="ECO:0000256" key="2">
    <source>
        <dbReference type="ARBA" id="ARBA00022670"/>
    </source>
</evidence>
<evidence type="ECO:0000256" key="7">
    <source>
        <dbReference type="PROSITE-ProRule" id="PRU01240"/>
    </source>
</evidence>
<evidence type="ECO:0000256" key="4">
    <source>
        <dbReference type="ARBA" id="ARBA00022801"/>
    </source>
</evidence>
<evidence type="ECO:0000256" key="9">
    <source>
        <dbReference type="SAM" id="SignalP"/>
    </source>
</evidence>
<evidence type="ECO:0000256" key="3">
    <source>
        <dbReference type="ARBA" id="ARBA00022729"/>
    </source>
</evidence>
<accession>A0A843WJX3</accession>
<protein>
    <submittedName>
        <fullName evidence="13">Uncharacterized protein</fullName>
    </submittedName>
</protein>
<dbReference type="Pfam" id="PF17766">
    <property type="entry name" value="fn3_6"/>
    <property type="match status" value="1"/>
</dbReference>
<dbReference type="GO" id="GO:0006508">
    <property type="term" value="P:proteolysis"/>
    <property type="evidence" value="ECO:0007669"/>
    <property type="project" value="UniProtKB-KW"/>
</dbReference>
<evidence type="ECO:0000259" key="10">
    <source>
        <dbReference type="Pfam" id="PF00082"/>
    </source>
</evidence>
<dbReference type="InterPro" id="IPR036852">
    <property type="entry name" value="Peptidase_S8/S53_dom_sf"/>
</dbReference>
<feature type="region of interest" description="Disordered" evidence="8">
    <location>
        <begin position="477"/>
        <end position="507"/>
    </location>
</feature>
<keyword evidence="14" id="KW-1185">Reference proteome</keyword>
<feature type="active site" description="Charge relay system" evidence="6 7">
    <location>
        <position position="226"/>
    </location>
</feature>
<feature type="non-terminal residue" evidence="13">
    <location>
        <position position="897"/>
    </location>
</feature>
<dbReference type="Pfam" id="PF05922">
    <property type="entry name" value="Inhibitor_I9"/>
    <property type="match status" value="1"/>
</dbReference>
<name>A0A843WJX3_COLES</name>
<feature type="signal peptide" evidence="9">
    <location>
        <begin position="1"/>
        <end position="23"/>
    </location>
</feature>
<evidence type="ECO:0000256" key="6">
    <source>
        <dbReference type="PIRSR" id="PIRSR615500-1"/>
    </source>
</evidence>
<dbReference type="InterPro" id="IPR041469">
    <property type="entry name" value="Subtilisin-like_FN3"/>
</dbReference>
<dbReference type="InterPro" id="IPR022398">
    <property type="entry name" value="Peptidase_S8_His-AS"/>
</dbReference>
<dbReference type="EMBL" id="NMUH01004760">
    <property type="protein sequence ID" value="MQM10742.1"/>
    <property type="molecule type" value="Genomic_DNA"/>
</dbReference>
<dbReference type="Gene3D" id="3.40.50.200">
    <property type="entry name" value="Peptidase S8/S53 domain"/>
    <property type="match status" value="2"/>
</dbReference>
<dbReference type="InterPro" id="IPR000209">
    <property type="entry name" value="Peptidase_S8/S53_dom"/>
</dbReference>
<keyword evidence="3 9" id="KW-0732">Signal</keyword>